<accession>A0AA38G728</accession>
<dbReference type="AlphaFoldDB" id="A0AA38G728"/>
<feature type="domain" description="SET" evidence="8">
    <location>
        <begin position="1"/>
        <end position="84"/>
    </location>
</feature>
<keyword evidence="6" id="KW-0949">S-adenosyl-L-methionine</keyword>
<feature type="non-terminal residue" evidence="10">
    <location>
        <position position="248"/>
    </location>
</feature>
<gene>
    <name evidence="10" type="ORF">KI387_024912</name>
</gene>
<dbReference type="Gene3D" id="2.30.30.140">
    <property type="match status" value="1"/>
</dbReference>
<evidence type="ECO:0000259" key="8">
    <source>
        <dbReference type="PROSITE" id="PS50280"/>
    </source>
</evidence>
<keyword evidence="3" id="KW-0158">Chromosome</keyword>
<dbReference type="GO" id="GO:0005694">
    <property type="term" value="C:chromosome"/>
    <property type="evidence" value="ECO:0007669"/>
    <property type="project" value="UniProtKB-SubCell"/>
</dbReference>
<evidence type="ECO:0000256" key="3">
    <source>
        <dbReference type="ARBA" id="ARBA00022454"/>
    </source>
</evidence>
<evidence type="ECO:0000256" key="5">
    <source>
        <dbReference type="ARBA" id="ARBA00022679"/>
    </source>
</evidence>
<sequence>IDDKTCEERLWKMKDRGETNFYLCEISREMVIDATHKANRSRFINHSCQPNTELQKWQNDGETRIGVFAKTDIKKGDFVTYDYQFIQFGTDQQCHCGAPDCRRILGAKPSRQKLSSDAAMRIVAQEVIVPRSLKNLHLCSNYGLKETSDGASTRDLLLLSGTHEGKIYTPNCIGKRVRVWWPLDKRFYDGIIINYVRDTHEHTILYDDGEKETLIMSNEKWEFDITVPATQRKEMPTNGFVDSFADTI</sequence>
<dbReference type="GO" id="GO:0008168">
    <property type="term" value="F:methyltransferase activity"/>
    <property type="evidence" value="ECO:0007669"/>
    <property type="project" value="UniProtKB-KW"/>
</dbReference>
<dbReference type="Gene3D" id="2.170.270.10">
    <property type="entry name" value="SET domain"/>
    <property type="match status" value="1"/>
</dbReference>
<comment type="subcellular location">
    <subcellularLocation>
        <location evidence="2">Chromosome</location>
    </subcellularLocation>
    <subcellularLocation>
        <location evidence="1">Nucleus</location>
    </subcellularLocation>
</comment>
<keyword evidence="11" id="KW-1185">Reference proteome</keyword>
<keyword evidence="7" id="KW-0539">Nucleus</keyword>
<dbReference type="InterPro" id="IPR003616">
    <property type="entry name" value="Post-SET_dom"/>
</dbReference>
<name>A0AA38G728_TAXCH</name>
<dbReference type="Proteomes" id="UP000824469">
    <property type="component" value="Unassembled WGS sequence"/>
</dbReference>
<feature type="non-terminal residue" evidence="10">
    <location>
        <position position="1"/>
    </location>
</feature>
<evidence type="ECO:0000313" key="11">
    <source>
        <dbReference type="Proteomes" id="UP000824469"/>
    </source>
</evidence>
<proteinExistence type="predicted"/>
<dbReference type="PROSITE" id="PS50280">
    <property type="entry name" value="SET"/>
    <property type="match status" value="1"/>
</dbReference>
<keyword evidence="4" id="KW-0489">Methyltransferase</keyword>
<dbReference type="InterPro" id="IPR050777">
    <property type="entry name" value="SET2_Histone-Lys_MeTrsfase"/>
</dbReference>
<dbReference type="EMBL" id="JAHRHJ020000005">
    <property type="protein sequence ID" value="KAH9316285.1"/>
    <property type="molecule type" value="Genomic_DNA"/>
</dbReference>
<comment type="caution">
    <text evidence="10">The sequence shown here is derived from an EMBL/GenBank/DDBJ whole genome shotgun (WGS) entry which is preliminary data.</text>
</comment>
<feature type="domain" description="Post-SET" evidence="9">
    <location>
        <begin position="90"/>
        <end position="106"/>
    </location>
</feature>
<evidence type="ECO:0000256" key="2">
    <source>
        <dbReference type="ARBA" id="ARBA00004286"/>
    </source>
</evidence>
<organism evidence="10 11">
    <name type="scientific">Taxus chinensis</name>
    <name type="common">Chinese yew</name>
    <name type="synonym">Taxus wallichiana var. chinensis</name>
    <dbReference type="NCBI Taxonomy" id="29808"/>
    <lineage>
        <taxon>Eukaryota</taxon>
        <taxon>Viridiplantae</taxon>
        <taxon>Streptophyta</taxon>
        <taxon>Embryophyta</taxon>
        <taxon>Tracheophyta</taxon>
        <taxon>Spermatophyta</taxon>
        <taxon>Pinopsida</taxon>
        <taxon>Pinidae</taxon>
        <taxon>Conifers II</taxon>
        <taxon>Cupressales</taxon>
        <taxon>Taxaceae</taxon>
        <taxon>Taxus</taxon>
    </lineage>
</organism>
<keyword evidence="5" id="KW-0808">Transferase</keyword>
<dbReference type="PROSITE" id="PS50868">
    <property type="entry name" value="POST_SET"/>
    <property type="match status" value="1"/>
</dbReference>
<dbReference type="SUPFAM" id="SSF63748">
    <property type="entry name" value="Tudor/PWWP/MBT"/>
    <property type="match status" value="1"/>
</dbReference>
<reference evidence="10 11" key="1">
    <citation type="journal article" date="2021" name="Nat. Plants">
        <title>The Taxus genome provides insights into paclitaxel biosynthesis.</title>
        <authorList>
            <person name="Xiong X."/>
            <person name="Gou J."/>
            <person name="Liao Q."/>
            <person name="Li Y."/>
            <person name="Zhou Q."/>
            <person name="Bi G."/>
            <person name="Li C."/>
            <person name="Du R."/>
            <person name="Wang X."/>
            <person name="Sun T."/>
            <person name="Guo L."/>
            <person name="Liang H."/>
            <person name="Lu P."/>
            <person name="Wu Y."/>
            <person name="Zhang Z."/>
            <person name="Ro D.K."/>
            <person name="Shang Y."/>
            <person name="Huang S."/>
            <person name="Yan J."/>
        </authorList>
    </citation>
    <scope>NUCLEOTIDE SEQUENCE [LARGE SCALE GENOMIC DNA]</scope>
    <source>
        <strain evidence="10">Ta-2019</strain>
    </source>
</reference>
<evidence type="ECO:0000259" key="9">
    <source>
        <dbReference type="PROSITE" id="PS50868"/>
    </source>
</evidence>
<dbReference type="PANTHER" id="PTHR22884">
    <property type="entry name" value="SET DOMAIN PROTEINS"/>
    <property type="match status" value="1"/>
</dbReference>
<dbReference type="SMART" id="SM00317">
    <property type="entry name" value="SET"/>
    <property type="match status" value="1"/>
</dbReference>
<dbReference type="Pfam" id="PF00856">
    <property type="entry name" value="SET"/>
    <property type="match status" value="1"/>
</dbReference>
<dbReference type="OMA" id="THEHTIL"/>
<evidence type="ECO:0000256" key="4">
    <source>
        <dbReference type="ARBA" id="ARBA00022603"/>
    </source>
</evidence>
<dbReference type="InterPro" id="IPR046341">
    <property type="entry name" value="SET_dom_sf"/>
</dbReference>
<dbReference type="GO" id="GO:0005634">
    <property type="term" value="C:nucleus"/>
    <property type="evidence" value="ECO:0007669"/>
    <property type="project" value="UniProtKB-SubCell"/>
</dbReference>
<evidence type="ECO:0000256" key="6">
    <source>
        <dbReference type="ARBA" id="ARBA00022691"/>
    </source>
</evidence>
<dbReference type="CDD" id="cd20404">
    <property type="entry name" value="Tudor_Agenet_AtEML-like"/>
    <property type="match status" value="1"/>
</dbReference>
<dbReference type="GO" id="GO:0032259">
    <property type="term" value="P:methylation"/>
    <property type="evidence" value="ECO:0007669"/>
    <property type="project" value="UniProtKB-KW"/>
</dbReference>
<evidence type="ECO:0000256" key="1">
    <source>
        <dbReference type="ARBA" id="ARBA00004123"/>
    </source>
</evidence>
<dbReference type="SUPFAM" id="SSF82199">
    <property type="entry name" value="SET domain"/>
    <property type="match status" value="1"/>
</dbReference>
<evidence type="ECO:0000256" key="7">
    <source>
        <dbReference type="ARBA" id="ARBA00023242"/>
    </source>
</evidence>
<protein>
    <submittedName>
        <fullName evidence="10">Uncharacterized protein</fullName>
    </submittedName>
</protein>
<evidence type="ECO:0000313" key="10">
    <source>
        <dbReference type="EMBL" id="KAH9316285.1"/>
    </source>
</evidence>
<dbReference type="InterPro" id="IPR001214">
    <property type="entry name" value="SET_dom"/>
</dbReference>